<dbReference type="Gene3D" id="3.60.21.10">
    <property type="match status" value="1"/>
</dbReference>
<evidence type="ECO:0000313" key="3">
    <source>
        <dbReference type="EMBL" id="GAP43187.1"/>
    </source>
</evidence>
<comment type="similarity">
    <text evidence="1">Belongs to the CapA family.</text>
</comment>
<protein>
    <submittedName>
        <fullName evidence="3">Poly-gamma-glutamate biosynthesis protein CapA/YwtB</fullName>
    </submittedName>
</protein>
<dbReference type="Pfam" id="PF09587">
    <property type="entry name" value="PGA_cap"/>
    <property type="match status" value="1"/>
</dbReference>
<gene>
    <name evidence="3" type="ORF">TBC1_111329</name>
</gene>
<accession>A0A0S7C2W0</accession>
<keyword evidence="4" id="KW-1185">Reference proteome</keyword>
<dbReference type="CDD" id="cd07381">
    <property type="entry name" value="MPP_CapA"/>
    <property type="match status" value="1"/>
</dbReference>
<sequence>MISEYIKYAFLAATIFLGAKTEELPLPDPVMAPDSVALTLIFAGDIMQHGPQIEAAWSDYDSTFNYHPCFSYVKPLVSSFDVAIANLEVTLAGAPYTGYPQFSAPDELAVAARDAGFDILATANNHSCDRGNNGLIRTLRVLDSLGIARTGTFTDSTDLLKYHPLVLSKNDITFALFNYTYGTNGLPFYPPAIVNLIDTNLIINDLAAVDRTKTDFIIVFFHWGNEYQSQPSLTQVKLAGLCKRHGADVIIGSHPHVLQRMEYDEPSDSLPGGFLLAYSLGNYVSNQRDRYRDGGAMISFTLSKTWNKKSVINPEYHLTWVHTPIRDGKKQYYILPVRQFENDSTMDTAALEKLRLFISDADELLGKGNRQVPEYRPVQSE</sequence>
<dbReference type="Proteomes" id="UP000053091">
    <property type="component" value="Unassembled WGS sequence"/>
</dbReference>
<dbReference type="EMBL" id="DF968182">
    <property type="protein sequence ID" value="GAP43187.1"/>
    <property type="molecule type" value="Genomic_DNA"/>
</dbReference>
<evidence type="ECO:0000313" key="4">
    <source>
        <dbReference type="Proteomes" id="UP000053091"/>
    </source>
</evidence>
<name>A0A0S7C2W0_9BACT</name>
<dbReference type="OrthoDB" id="9810906at2"/>
<dbReference type="PANTHER" id="PTHR33393">
    <property type="entry name" value="POLYGLUTAMINE SYNTHESIS ACCESSORY PROTEIN RV0574C-RELATED"/>
    <property type="match status" value="1"/>
</dbReference>
<dbReference type="SMART" id="SM00854">
    <property type="entry name" value="PGA_cap"/>
    <property type="match status" value="1"/>
</dbReference>
<proteinExistence type="inferred from homology"/>
<dbReference type="InterPro" id="IPR019079">
    <property type="entry name" value="Capsule_synth_CapA"/>
</dbReference>
<dbReference type="PANTHER" id="PTHR33393:SF12">
    <property type="entry name" value="CAPSULE BIOSYNTHESIS PROTEIN CAPA"/>
    <property type="match status" value="1"/>
</dbReference>
<dbReference type="InterPro" id="IPR052169">
    <property type="entry name" value="CW_Biosynth-Accessory"/>
</dbReference>
<feature type="domain" description="Capsule synthesis protein CapA" evidence="2">
    <location>
        <begin position="39"/>
        <end position="287"/>
    </location>
</feature>
<evidence type="ECO:0000256" key="1">
    <source>
        <dbReference type="ARBA" id="ARBA00005662"/>
    </source>
</evidence>
<reference evidence="3" key="1">
    <citation type="journal article" date="2015" name="Genome Announc.">
        <title>Draft Genome Sequence of Bacteroidales Strain TBC1, a Novel Isolate from a Methanogenic Wastewater Treatment System.</title>
        <authorList>
            <person name="Tourlousse D.M."/>
            <person name="Matsuura N."/>
            <person name="Sun L."/>
            <person name="Toyonaga M."/>
            <person name="Kuroda K."/>
            <person name="Ohashi A."/>
            <person name="Cruz R."/>
            <person name="Yamaguchi T."/>
            <person name="Sekiguchi Y."/>
        </authorList>
    </citation>
    <scope>NUCLEOTIDE SEQUENCE [LARGE SCALE GENOMIC DNA]</scope>
    <source>
        <strain evidence="3">TBC1</strain>
    </source>
</reference>
<organism evidence="3">
    <name type="scientific">Lentimicrobium saccharophilum</name>
    <dbReference type="NCBI Taxonomy" id="1678841"/>
    <lineage>
        <taxon>Bacteria</taxon>
        <taxon>Pseudomonadati</taxon>
        <taxon>Bacteroidota</taxon>
        <taxon>Bacteroidia</taxon>
        <taxon>Bacteroidales</taxon>
        <taxon>Lentimicrobiaceae</taxon>
        <taxon>Lentimicrobium</taxon>
    </lineage>
</organism>
<evidence type="ECO:0000259" key="2">
    <source>
        <dbReference type="SMART" id="SM00854"/>
    </source>
</evidence>
<dbReference type="InterPro" id="IPR029052">
    <property type="entry name" value="Metallo-depent_PP-like"/>
</dbReference>
<dbReference type="RefSeq" id="WP_062040002.1">
    <property type="nucleotide sequence ID" value="NZ_DF968182.1"/>
</dbReference>
<dbReference type="SUPFAM" id="SSF56300">
    <property type="entry name" value="Metallo-dependent phosphatases"/>
    <property type="match status" value="1"/>
</dbReference>
<dbReference type="AlphaFoldDB" id="A0A0S7C2W0"/>
<dbReference type="STRING" id="1678841.TBC1_111329"/>